<proteinExistence type="inferred from homology"/>
<dbReference type="CDD" id="cd01131">
    <property type="entry name" value="PilT"/>
    <property type="match status" value="1"/>
</dbReference>
<sequence length="342" mass="38408">MLGFDPVTHDYRMIARLKQYLQTLIQYGGSDLHIKANAPVYARIEGDIIPMTKESMSAEDVKLLAKELLRTRYEELIKNKDVDLIFSLNEEYRFRANIFFQIDGVSAVFRVIPTQIKSIDELGLPESVQKITELKRGLVLVTGITGSGKSTTMAAILDAINNTRAEHIVTIEDPVEFVHKNKNCIINQRSLGQDTPSYARALRAALREDPDIIVIGEMRDLETIEMALHAAETGHLVLSTLHTLDAKDTINRIVSVFPVEEQNRIRLILSSVLEAILSQRLVKTVDGKRTAALEILFKTERIASMIAEGQDMDIRDAIEEGKIYGMQSFNQALANLYARGIK</sequence>
<dbReference type="GO" id="GO:0005524">
    <property type="term" value="F:ATP binding"/>
    <property type="evidence" value="ECO:0007669"/>
    <property type="project" value="InterPro"/>
</dbReference>
<accession>A0A1W1WS34</accession>
<dbReference type="Proteomes" id="UP000192602">
    <property type="component" value="Unassembled WGS sequence"/>
</dbReference>
<gene>
    <name evidence="3" type="ORF">SAMN05660197_0852</name>
</gene>
<dbReference type="InterPro" id="IPR003593">
    <property type="entry name" value="AAA+_ATPase"/>
</dbReference>
<reference evidence="4" key="1">
    <citation type="submission" date="2017-04" db="EMBL/GenBank/DDBJ databases">
        <authorList>
            <person name="Varghese N."/>
            <person name="Submissions S."/>
        </authorList>
    </citation>
    <scope>NUCLEOTIDE SEQUENCE [LARGE SCALE GENOMIC DNA]</scope>
    <source>
        <strain evidence="4">DSM 16512</strain>
    </source>
</reference>
<keyword evidence="4" id="KW-1185">Reference proteome</keyword>
<dbReference type="AlphaFoldDB" id="A0A1W1WS34"/>
<protein>
    <submittedName>
        <fullName evidence="3">Twitching motility protein PilT</fullName>
    </submittedName>
</protein>
<name>A0A1W1WS34_9BACT</name>
<dbReference type="SMART" id="SM00382">
    <property type="entry name" value="AAA"/>
    <property type="match status" value="1"/>
</dbReference>
<dbReference type="GO" id="GO:0016887">
    <property type="term" value="F:ATP hydrolysis activity"/>
    <property type="evidence" value="ECO:0007669"/>
    <property type="project" value="InterPro"/>
</dbReference>
<dbReference type="Gene3D" id="3.40.50.300">
    <property type="entry name" value="P-loop containing nucleotide triphosphate hydrolases"/>
    <property type="match status" value="1"/>
</dbReference>
<dbReference type="PANTHER" id="PTHR30486">
    <property type="entry name" value="TWITCHING MOTILITY PROTEIN PILT"/>
    <property type="match status" value="1"/>
</dbReference>
<dbReference type="InterPro" id="IPR001482">
    <property type="entry name" value="T2SS/T4SS_dom"/>
</dbReference>
<organism evidence="3 4">
    <name type="scientific">Nitratiruptor tergarcus DSM 16512</name>
    <dbReference type="NCBI Taxonomy" id="1069081"/>
    <lineage>
        <taxon>Bacteria</taxon>
        <taxon>Pseudomonadati</taxon>
        <taxon>Campylobacterota</taxon>
        <taxon>Epsilonproteobacteria</taxon>
        <taxon>Nautiliales</taxon>
        <taxon>Nitratiruptoraceae</taxon>
        <taxon>Nitratiruptor</taxon>
    </lineage>
</organism>
<dbReference type="NCBIfam" id="TIGR01420">
    <property type="entry name" value="pilT_fam"/>
    <property type="match status" value="1"/>
</dbReference>
<evidence type="ECO:0000313" key="4">
    <source>
        <dbReference type="Proteomes" id="UP000192602"/>
    </source>
</evidence>
<evidence type="ECO:0000313" key="3">
    <source>
        <dbReference type="EMBL" id="SMC09056.1"/>
    </source>
</evidence>
<evidence type="ECO:0000259" key="2">
    <source>
        <dbReference type="PROSITE" id="PS00662"/>
    </source>
</evidence>
<dbReference type="Gene3D" id="3.30.450.90">
    <property type="match status" value="1"/>
</dbReference>
<dbReference type="RefSeq" id="WP_231988933.1">
    <property type="nucleotide sequence ID" value="NZ_FWWZ01000001.1"/>
</dbReference>
<dbReference type="PROSITE" id="PS00662">
    <property type="entry name" value="T2SP_E"/>
    <property type="match status" value="1"/>
</dbReference>
<dbReference type="InterPro" id="IPR050921">
    <property type="entry name" value="T4SS_GSP_E_ATPase"/>
</dbReference>
<dbReference type="InterPro" id="IPR006321">
    <property type="entry name" value="PilT/PilU"/>
</dbReference>
<dbReference type="EMBL" id="FWWZ01000001">
    <property type="protein sequence ID" value="SMC09056.1"/>
    <property type="molecule type" value="Genomic_DNA"/>
</dbReference>
<dbReference type="SUPFAM" id="SSF52540">
    <property type="entry name" value="P-loop containing nucleoside triphosphate hydrolases"/>
    <property type="match status" value="1"/>
</dbReference>
<dbReference type="Pfam" id="PF00437">
    <property type="entry name" value="T2SSE"/>
    <property type="match status" value="1"/>
</dbReference>
<feature type="domain" description="Bacterial type II secretion system protein E" evidence="2">
    <location>
        <begin position="206"/>
        <end position="220"/>
    </location>
</feature>
<comment type="similarity">
    <text evidence="1">Belongs to the GSP E family.</text>
</comment>
<dbReference type="InterPro" id="IPR027417">
    <property type="entry name" value="P-loop_NTPase"/>
</dbReference>
<dbReference type="STRING" id="1069081.SAMN05660197_0852"/>
<dbReference type="PANTHER" id="PTHR30486:SF6">
    <property type="entry name" value="TYPE IV PILUS RETRACTATION ATPASE PILT"/>
    <property type="match status" value="1"/>
</dbReference>
<evidence type="ECO:0000256" key="1">
    <source>
        <dbReference type="ARBA" id="ARBA00006611"/>
    </source>
</evidence>